<dbReference type="OrthoDB" id="409870at2759"/>
<evidence type="ECO:0000256" key="1">
    <source>
        <dbReference type="SAM" id="SignalP"/>
    </source>
</evidence>
<dbReference type="AlphaFoldDB" id="A0A9P1M607"/>
<name>A0A9P1M607_9DINO</name>
<keyword evidence="1" id="KW-0732">Signal</keyword>
<dbReference type="EMBL" id="CAMXCT020006818">
    <property type="protein sequence ID" value="CAL1173919.1"/>
    <property type="molecule type" value="Genomic_DNA"/>
</dbReference>
<comment type="caution">
    <text evidence="2">The sequence shown here is derived from an EMBL/GenBank/DDBJ whole genome shotgun (WGS) entry which is preliminary data.</text>
</comment>
<dbReference type="Proteomes" id="UP001152797">
    <property type="component" value="Unassembled WGS sequence"/>
</dbReference>
<accession>A0A9P1M607</accession>
<organism evidence="2">
    <name type="scientific">Cladocopium goreaui</name>
    <dbReference type="NCBI Taxonomy" id="2562237"/>
    <lineage>
        <taxon>Eukaryota</taxon>
        <taxon>Sar</taxon>
        <taxon>Alveolata</taxon>
        <taxon>Dinophyceae</taxon>
        <taxon>Suessiales</taxon>
        <taxon>Symbiodiniaceae</taxon>
        <taxon>Cladocopium</taxon>
    </lineage>
</organism>
<keyword evidence="4" id="KW-1185">Reference proteome</keyword>
<proteinExistence type="predicted"/>
<protein>
    <submittedName>
        <fullName evidence="3">PDZ domain-containing protein</fullName>
    </submittedName>
</protein>
<evidence type="ECO:0000313" key="2">
    <source>
        <dbReference type="EMBL" id="CAI4020544.1"/>
    </source>
</evidence>
<evidence type="ECO:0000313" key="3">
    <source>
        <dbReference type="EMBL" id="CAL4807856.1"/>
    </source>
</evidence>
<feature type="signal peptide" evidence="1">
    <location>
        <begin position="1"/>
        <end position="34"/>
    </location>
</feature>
<gene>
    <name evidence="2" type="ORF">C1SCF055_LOCUS44956</name>
</gene>
<sequence length="357" mass="38682">MRRRRSCHLAKIGKVTILLQLCLLALCSIYEAPAQLFLNRGNKQKVLLQARGYELVMFPSKGKVPIPTLKFRKIPLKPLTLMVSGSTDGSLDKSALTGFPYSTDNAASLLLGFPRLGGQLSLGMDAPAVNSDSDDSNHLEAAYEQRLPGGGRVAARLRSNGEWGASFRHEVEDMGTVSGGLNSQLDWNLDLNTSYAPVRGFTPSVAYGATQDGVHLRGRVDKDFSPHWHGSYGLQNIPGKYSPVDFVHDSTITLSAGRHTIQASAAYDRQMLKSPLTGAISYTLTTRPVTLHALMDGSQYALAAQSGRKSLAATLGRPNEEGQRSSQVELRFGQVAATMKKEGSSKPRIRLSKDAVL</sequence>
<reference evidence="2" key="1">
    <citation type="submission" date="2022-10" db="EMBL/GenBank/DDBJ databases">
        <authorList>
            <person name="Chen Y."/>
            <person name="Dougan E. K."/>
            <person name="Chan C."/>
            <person name="Rhodes N."/>
            <person name="Thang M."/>
        </authorList>
    </citation>
    <scope>NUCLEOTIDE SEQUENCE</scope>
</reference>
<dbReference type="EMBL" id="CAMXCT010006818">
    <property type="protein sequence ID" value="CAI4020544.1"/>
    <property type="molecule type" value="Genomic_DNA"/>
</dbReference>
<evidence type="ECO:0000313" key="4">
    <source>
        <dbReference type="Proteomes" id="UP001152797"/>
    </source>
</evidence>
<dbReference type="EMBL" id="CAMXCT030006818">
    <property type="protein sequence ID" value="CAL4807856.1"/>
    <property type="molecule type" value="Genomic_DNA"/>
</dbReference>
<feature type="chain" id="PRO_5043273281" evidence="1">
    <location>
        <begin position="35"/>
        <end position="357"/>
    </location>
</feature>
<reference evidence="3 4" key="2">
    <citation type="submission" date="2024-05" db="EMBL/GenBank/DDBJ databases">
        <authorList>
            <person name="Chen Y."/>
            <person name="Shah S."/>
            <person name="Dougan E. K."/>
            <person name="Thang M."/>
            <person name="Chan C."/>
        </authorList>
    </citation>
    <scope>NUCLEOTIDE SEQUENCE [LARGE SCALE GENOMIC DNA]</scope>
</reference>